<evidence type="ECO:0000256" key="1">
    <source>
        <dbReference type="SAM" id="MobiDB-lite"/>
    </source>
</evidence>
<dbReference type="GeneID" id="93471805"/>
<feature type="region of interest" description="Disordered" evidence="1">
    <location>
        <begin position="349"/>
        <end position="434"/>
    </location>
</feature>
<dbReference type="EMBL" id="FMCQ01000007">
    <property type="protein sequence ID" value="SCF01015.1"/>
    <property type="molecule type" value="Genomic_DNA"/>
</dbReference>
<dbReference type="RefSeq" id="WP_091424760.1">
    <property type="nucleotide sequence ID" value="NZ_FMCQ01000007.1"/>
</dbReference>
<dbReference type="Proteomes" id="UP000199405">
    <property type="component" value="Unassembled WGS sequence"/>
</dbReference>
<gene>
    <name evidence="2" type="ORF">GA0070562_5084</name>
</gene>
<evidence type="ECO:0000313" key="3">
    <source>
        <dbReference type="Proteomes" id="UP000199405"/>
    </source>
</evidence>
<comment type="caution">
    <text evidence="2">The sequence shown here is derived from an EMBL/GenBank/DDBJ whole genome shotgun (WGS) entry which is preliminary data.</text>
</comment>
<keyword evidence="3" id="KW-1185">Reference proteome</keyword>
<accession>A0ABY0KQN7</accession>
<organism evidence="2 3">
    <name type="scientific">Micromonospora tulbaghiae</name>
    <dbReference type="NCBI Taxonomy" id="479978"/>
    <lineage>
        <taxon>Bacteria</taxon>
        <taxon>Bacillati</taxon>
        <taxon>Actinomycetota</taxon>
        <taxon>Actinomycetes</taxon>
        <taxon>Micromonosporales</taxon>
        <taxon>Micromonosporaceae</taxon>
        <taxon>Micromonospora</taxon>
    </lineage>
</organism>
<protein>
    <recommendedName>
        <fullName evidence="4">C2H2-type domain-containing protein</fullName>
    </recommendedName>
</protein>
<feature type="compositionally biased region" description="Polar residues" evidence="1">
    <location>
        <begin position="364"/>
        <end position="375"/>
    </location>
</feature>
<name>A0ABY0KQN7_9ACTN</name>
<evidence type="ECO:0008006" key="4">
    <source>
        <dbReference type="Google" id="ProtNLM"/>
    </source>
</evidence>
<reference evidence="2 3" key="1">
    <citation type="submission" date="2016-06" db="EMBL/GenBank/DDBJ databases">
        <authorList>
            <person name="Varghese N."/>
            <person name="Submissions Spin"/>
        </authorList>
    </citation>
    <scope>NUCLEOTIDE SEQUENCE [LARGE SCALE GENOMIC DNA]</scope>
    <source>
        <strain evidence="2 3">DSM 45142</strain>
    </source>
</reference>
<evidence type="ECO:0000313" key="2">
    <source>
        <dbReference type="EMBL" id="SCF01015.1"/>
    </source>
</evidence>
<feature type="compositionally biased region" description="Basic and acidic residues" evidence="1">
    <location>
        <begin position="424"/>
        <end position="434"/>
    </location>
</feature>
<sequence>MTTPLEEMACRTCLVPLNTLGTPPTHVHPVHLATDGHTPEPAPVSQLATVRRTCDFCGDPYPIWTLHGANVTAVAIGSTATLVQNFGETWAACATCQTHIDDGRPDLVVDRAVQALDVRTNPEVRGRIQELHLAFLDARLPDRTLLTTTPWPAASIAAKDLPKVRDRLTHLYRGNDHLPAALGLTETRAQVADGLDQSRLYWIDDDFTDLAEHAATQLTALTIGHDLGPPANVLITWSRPVTQHQITAASWTLANNGWQLVLYRAIGAGLDGKPLQRLREQVGWLVPMTAAHLTEQHLIDAGHPAAALFATWLLITQKAAEVDVARVDKTIAKAYARTKRDQPEVRIVRIRGRRSPSDAAETTPGEQGQRQSSRFWVSGHWRNQAHGPGRSLRRPVYINPFLKGPAESPLKTSTTVRMLSSHKPQGEEPTPRPA</sequence>
<dbReference type="Pfam" id="PF26125">
    <property type="entry name" value="AcrVA2-like"/>
    <property type="match status" value="1"/>
</dbReference>
<proteinExistence type="predicted"/>
<dbReference type="InterPro" id="IPR058915">
    <property type="entry name" value="AcrVA2-like"/>
</dbReference>